<protein>
    <submittedName>
        <fullName evidence="1">Lipocalin-like protein</fullName>
    </submittedName>
</protein>
<dbReference type="AlphaFoldDB" id="A0A3D9HAM1"/>
<gene>
    <name evidence="1" type="ORF">DFQ10_101303</name>
</gene>
<sequence length="172" mass="19456">MPYPLSNFEFKHYLKTMKKIAILCLTLCFLACGTSKTVRQSKKTIKGDWTLTSIKSSAIGDLKITLLNDAEKACFKNSTWQFIPNNNSGTYTLSGMNCTSDKRFFVFTIDEVNEDTGLYNFLLKPTNEKGKSETNAGFRLELTSLSETAMQWQQMVTLDGKPITITMNFIKL</sequence>
<dbReference type="EMBL" id="QRDV01000001">
    <property type="protein sequence ID" value="RED46532.1"/>
    <property type="molecule type" value="Genomic_DNA"/>
</dbReference>
<dbReference type="Proteomes" id="UP000256980">
    <property type="component" value="Unassembled WGS sequence"/>
</dbReference>
<comment type="caution">
    <text evidence="1">The sequence shown here is derived from an EMBL/GenBank/DDBJ whole genome shotgun (WGS) entry which is preliminary data.</text>
</comment>
<name>A0A3D9HAM1_9FLAO</name>
<organism evidence="1 2">
    <name type="scientific">Winogradskyella eximia</name>
    <dbReference type="NCBI Taxonomy" id="262006"/>
    <lineage>
        <taxon>Bacteria</taxon>
        <taxon>Pseudomonadati</taxon>
        <taxon>Bacteroidota</taxon>
        <taxon>Flavobacteriia</taxon>
        <taxon>Flavobacteriales</taxon>
        <taxon>Flavobacteriaceae</taxon>
        <taxon>Winogradskyella</taxon>
    </lineage>
</organism>
<accession>A0A3D9HAM1</accession>
<keyword evidence="2" id="KW-1185">Reference proteome</keyword>
<evidence type="ECO:0000313" key="2">
    <source>
        <dbReference type="Proteomes" id="UP000256980"/>
    </source>
</evidence>
<evidence type="ECO:0000313" key="1">
    <source>
        <dbReference type="EMBL" id="RED46532.1"/>
    </source>
</evidence>
<reference evidence="1 2" key="1">
    <citation type="submission" date="2018-07" db="EMBL/GenBank/DDBJ databases">
        <title>Genomic Encyclopedia of Type Strains, Phase III (KMG-III): the genomes of soil and plant-associated and newly described type strains.</title>
        <authorList>
            <person name="Whitman W."/>
        </authorList>
    </citation>
    <scope>NUCLEOTIDE SEQUENCE [LARGE SCALE GENOMIC DNA]</scope>
    <source>
        <strain evidence="1 2">CECT 7946</strain>
    </source>
</reference>
<proteinExistence type="predicted"/>